<dbReference type="EMBL" id="CM044708">
    <property type="protein sequence ID" value="KAI5649675.1"/>
    <property type="molecule type" value="Genomic_DNA"/>
</dbReference>
<evidence type="ECO:0000313" key="2">
    <source>
        <dbReference type="Proteomes" id="UP001060085"/>
    </source>
</evidence>
<comment type="caution">
    <text evidence="1">The sequence shown here is derived from an EMBL/GenBank/DDBJ whole genome shotgun (WGS) entry which is preliminary data.</text>
</comment>
<keyword evidence="2" id="KW-1185">Reference proteome</keyword>
<sequence>MDRNGKSDVKEPLDGVRSQHGASEEDDESRLLLPSKKGGLLKKSGKPRMKVQWNDRNGNNLAEVLEFQPSVVSILIGRKRHPLPPPNAAKKV</sequence>
<organism evidence="1 2">
    <name type="scientific">Catharanthus roseus</name>
    <name type="common">Madagascar periwinkle</name>
    <name type="synonym">Vinca rosea</name>
    <dbReference type="NCBI Taxonomy" id="4058"/>
    <lineage>
        <taxon>Eukaryota</taxon>
        <taxon>Viridiplantae</taxon>
        <taxon>Streptophyta</taxon>
        <taxon>Embryophyta</taxon>
        <taxon>Tracheophyta</taxon>
        <taxon>Spermatophyta</taxon>
        <taxon>Magnoliopsida</taxon>
        <taxon>eudicotyledons</taxon>
        <taxon>Gunneridae</taxon>
        <taxon>Pentapetalae</taxon>
        <taxon>asterids</taxon>
        <taxon>lamiids</taxon>
        <taxon>Gentianales</taxon>
        <taxon>Apocynaceae</taxon>
        <taxon>Rauvolfioideae</taxon>
        <taxon>Vinceae</taxon>
        <taxon>Catharanthinae</taxon>
        <taxon>Catharanthus</taxon>
    </lineage>
</organism>
<protein>
    <submittedName>
        <fullName evidence="1">Uncharacterized protein</fullName>
    </submittedName>
</protein>
<proteinExistence type="predicted"/>
<evidence type="ECO:0000313" key="1">
    <source>
        <dbReference type="EMBL" id="KAI5649675.1"/>
    </source>
</evidence>
<gene>
    <name evidence="1" type="ORF">M9H77_35680</name>
</gene>
<accession>A0ACB9ZTF5</accession>
<reference evidence="2" key="1">
    <citation type="journal article" date="2023" name="Nat. Plants">
        <title>Single-cell RNA sequencing provides a high-resolution roadmap for understanding the multicellular compartmentation of specialized metabolism.</title>
        <authorList>
            <person name="Sun S."/>
            <person name="Shen X."/>
            <person name="Li Y."/>
            <person name="Li Y."/>
            <person name="Wang S."/>
            <person name="Li R."/>
            <person name="Zhang H."/>
            <person name="Shen G."/>
            <person name="Guo B."/>
            <person name="Wei J."/>
            <person name="Xu J."/>
            <person name="St-Pierre B."/>
            <person name="Chen S."/>
            <person name="Sun C."/>
        </authorList>
    </citation>
    <scope>NUCLEOTIDE SEQUENCE [LARGE SCALE GENOMIC DNA]</scope>
</reference>
<dbReference type="Proteomes" id="UP001060085">
    <property type="component" value="Linkage Group LG08"/>
</dbReference>
<name>A0ACB9ZTF5_CATRO</name>